<feature type="transmembrane region" description="Helical" evidence="1">
    <location>
        <begin position="972"/>
        <end position="990"/>
    </location>
</feature>
<dbReference type="EMBL" id="CP043617">
    <property type="protein sequence ID" value="QFR49983.1"/>
    <property type="molecule type" value="Genomic_DNA"/>
</dbReference>
<dbReference type="Gene3D" id="1.20.1640.10">
    <property type="entry name" value="Multidrug efflux transporter AcrB transmembrane domain"/>
    <property type="match status" value="2"/>
</dbReference>
<gene>
    <name evidence="2" type="ORF">FJR48_09705</name>
</gene>
<protein>
    <submittedName>
        <fullName evidence="2">Efflux RND transporter permease subunit</fullName>
    </submittedName>
</protein>
<dbReference type="Gene3D" id="3.30.2090.10">
    <property type="entry name" value="Multidrug efflux transporter AcrB TolC docking domain, DN and DC subdomains"/>
    <property type="match status" value="2"/>
</dbReference>
<feature type="transmembrane region" description="Helical" evidence="1">
    <location>
        <begin position="520"/>
        <end position="538"/>
    </location>
</feature>
<dbReference type="Proteomes" id="UP000326944">
    <property type="component" value="Chromosome"/>
</dbReference>
<dbReference type="PRINTS" id="PR00702">
    <property type="entry name" value="ACRIFLAVINRP"/>
</dbReference>
<organism evidence="2 3">
    <name type="scientific">Sulfurimonas lithotrophica</name>
    <dbReference type="NCBI Taxonomy" id="2590022"/>
    <lineage>
        <taxon>Bacteria</taxon>
        <taxon>Pseudomonadati</taxon>
        <taxon>Campylobacterota</taxon>
        <taxon>Epsilonproteobacteria</taxon>
        <taxon>Campylobacterales</taxon>
        <taxon>Sulfurimonadaceae</taxon>
        <taxon>Sulfurimonas</taxon>
    </lineage>
</organism>
<keyword evidence="1" id="KW-0812">Transmembrane</keyword>
<dbReference type="InterPro" id="IPR027463">
    <property type="entry name" value="AcrB_DN_DC_subdom"/>
</dbReference>
<name>A0A5P8P2M0_9BACT</name>
<dbReference type="SUPFAM" id="SSF82714">
    <property type="entry name" value="Multidrug efflux transporter AcrB TolC docking domain, DN and DC subdomains"/>
    <property type="match status" value="1"/>
</dbReference>
<proteinExistence type="predicted"/>
<dbReference type="Gene3D" id="3.30.70.1320">
    <property type="entry name" value="Multidrug efflux transporter AcrB pore domain like"/>
    <property type="match status" value="1"/>
</dbReference>
<dbReference type="InterPro" id="IPR001036">
    <property type="entry name" value="Acrflvin-R"/>
</dbReference>
<reference evidence="2 3" key="1">
    <citation type="submission" date="2019-09" db="EMBL/GenBank/DDBJ databases">
        <title>Sulfurimonas gotlandica sp. nov., a chemoautotrophic and psychrotolerant epsilonproteobacterium isolated from a pelagic redoxcline, and an emended description of the genus Sulfurimonas.</title>
        <authorList>
            <person name="Wang S."/>
            <person name="Jiang L."/>
            <person name="Shao S."/>
        </authorList>
    </citation>
    <scope>NUCLEOTIDE SEQUENCE [LARGE SCALE GENOMIC DNA]</scope>
    <source>
        <strain evidence="2 3">GYSZ_1</strain>
    </source>
</reference>
<dbReference type="Gene3D" id="3.30.70.1440">
    <property type="entry name" value="Multidrug efflux transporter AcrB pore domain"/>
    <property type="match status" value="1"/>
</dbReference>
<dbReference type="AlphaFoldDB" id="A0A5P8P2M0"/>
<keyword evidence="1" id="KW-1133">Transmembrane helix</keyword>
<feature type="transmembrane region" description="Helical" evidence="1">
    <location>
        <begin position="454"/>
        <end position="478"/>
    </location>
</feature>
<dbReference type="GO" id="GO:0042910">
    <property type="term" value="F:xenobiotic transmembrane transporter activity"/>
    <property type="evidence" value="ECO:0007669"/>
    <property type="project" value="TreeGrafter"/>
</dbReference>
<dbReference type="Pfam" id="PF00873">
    <property type="entry name" value="ACR_tran"/>
    <property type="match status" value="1"/>
</dbReference>
<feature type="transmembrane region" description="Helical" evidence="1">
    <location>
        <begin position="876"/>
        <end position="895"/>
    </location>
</feature>
<dbReference type="GO" id="GO:0005886">
    <property type="term" value="C:plasma membrane"/>
    <property type="evidence" value="ECO:0007669"/>
    <property type="project" value="TreeGrafter"/>
</dbReference>
<feature type="transmembrane region" description="Helical" evidence="1">
    <location>
        <begin position="928"/>
        <end position="952"/>
    </location>
</feature>
<dbReference type="PANTHER" id="PTHR32063:SF33">
    <property type="entry name" value="RND SUPERFAMILY EFFLUX PUMP PERMEASE COMPONENT"/>
    <property type="match status" value="1"/>
</dbReference>
<feature type="transmembrane region" description="Helical" evidence="1">
    <location>
        <begin position="330"/>
        <end position="349"/>
    </location>
</feature>
<sequence>MIIKWIISFFIKYKSFNHLLFIFLIILAGFSYKDLPKEMFPPSSPDKVVVSGAYYSSSSQMLDMMIVRDCEDILKNNPNIENISTVITKGSYHITADILNNHKNFIVNELQNEILKLDENYPTDMKLPTIKTVSQVFPLISVSLYKKNDSPVNIVEIAKDLRDEISSVKNIYEAALVGQYDKTLRLVINNNKIEAYNLSMQKIINKLDFLYIIYPAGVIQTSKNQYFINPKSLNVSIDEILNTKIKVDDKVIYVKDVADVENIYEKDSLETRTDAKNSIIIDTKKAKKGDSIKLSQKINKILKRYKKQYPNIEIKVLNDSSFWIKTRLNVVSSNIIIGLILLFFTIWLFISLKIALVVIIGIPVSFAFGLIGLEYFEHSLNTLSMIGVLLSLGLLVDEAIVVSENIHRHQMLGKSLYRACIEGTYEVMPTLFVAVMTTIVAFLPLVTLSGGLGIFIKIIPMMVIILIVSSFLESFVFLPAHYMLINKLALKSNDSIREKFWQIILKKYTNLLYKLISHKYLVILVLILGIVGSTAFMLKNSKFILFPEFDAMSINITGKSDYNSLQYTSRQIKILEQILLKTLNKQNYSSIHTTIGMKTDGRSLHEKANNFFTITVNLKPRVAQDFFNANINPYFQIFGSNQNQSRTRVLDARDIQKKINHALKDYKKSLNIITDIPQTGVVNNDIEISISHKNNETITKAIKIIQEKMQNISGVGNIKNDMNFDDIVIELNLNNYAKSLGFTQKEFINTIRKYLIIQDVTKITNASSELIKLQLTSKHKDDYALFKNIEVDIPQSNLKVNILDIVNIKHSKNISTIKKEDLKKIFTITASLDKKQTSSREFYKQLRSSIDRLKSQGIKVFIKGEQGKNQQVKEEISKSIIFAFLGILLILTWFFNSFRLSIFSLSVIPLSLLGILIGHKIVGLPLTFSSMLGFVGLIGIIMNDTLLLLKFIHKSKNIEILIKNSSLRLRPILLTSITTIVGLSTLIFFASGESLLMQPLAVSIGFGLLWATIINLIYLPVAYSIKLN</sequence>
<dbReference type="RefSeq" id="WP_152307931.1">
    <property type="nucleotide sequence ID" value="NZ_CP043617.1"/>
</dbReference>
<keyword evidence="1" id="KW-0472">Membrane</keyword>
<accession>A0A5P8P2M0</accession>
<feature type="transmembrane region" description="Helical" evidence="1">
    <location>
        <begin position="427"/>
        <end position="448"/>
    </location>
</feature>
<keyword evidence="3" id="KW-1185">Reference proteome</keyword>
<dbReference type="OrthoDB" id="8430015at2"/>
<evidence type="ECO:0000256" key="1">
    <source>
        <dbReference type="SAM" id="Phobius"/>
    </source>
</evidence>
<dbReference type="PANTHER" id="PTHR32063">
    <property type="match status" value="1"/>
</dbReference>
<feature type="transmembrane region" description="Helical" evidence="1">
    <location>
        <begin position="356"/>
        <end position="376"/>
    </location>
</feature>
<feature type="transmembrane region" description="Helical" evidence="1">
    <location>
        <begin position="996"/>
        <end position="1019"/>
    </location>
</feature>
<dbReference type="SUPFAM" id="SSF82866">
    <property type="entry name" value="Multidrug efflux transporter AcrB transmembrane domain"/>
    <property type="match status" value="2"/>
</dbReference>
<dbReference type="KEGG" id="sulg:FJR48_09705"/>
<feature type="transmembrane region" description="Helical" evidence="1">
    <location>
        <begin position="382"/>
        <end position="406"/>
    </location>
</feature>
<dbReference type="SUPFAM" id="SSF82693">
    <property type="entry name" value="Multidrug efflux transporter AcrB pore domain, PN1, PN2, PC1 and PC2 subdomains"/>
    <property type="match status" value="1"/>
</dbReference>
<evidence type="ECO:0000313" key="2">
    <source>
        <dbReference type="EMBL" id="QFR49983.1"/>
    </source>
</evidence>
<evidence type="ECO:0000313" key="3">
    <source>
        <dbReference type="Proteomes" id="UP000326944"/>
    </source>
</evidence>
<dbReference type="Gene3D" id="3.30.70.1430">
    <property type="entry name" value="Multidrug efflux transporter AcrB pore domain"/>
    <property type="match status" value="2"/>
</dbReference>